<evidence type="ECO:0000313" key="2">
    <source>
        <dbReference type="EMBL" id="MBE6092866.1"/>
    </source>
</evidence>
<evidence type="ECO:0000313" key="3">
    <source>
        <dbReference type="Proteomes" id="UP000761380"/>
    </source>
</evidence>
<organism evidence="2 3">
    <name type="scientific">Selenomonas ruminantium</name>
    <dbReference type="NCBI Taxonomy" id="971"/>
    <lineage>
        <taxon>Bacteria</taxon>
        <taxon>Bacillati</taxon>
        <taxon>Bacillota</taxon>
        <taxon>Negativicutes</taxon>
        <taxon>Selenomonadales</taxon>
        <taxon>Selenomonadaceae</taxon>
        <taxon>Selenomonas</taxon>
    </lineage>
</organism>
<feature type="region of interest" description="Disordered" evidence="1">
    <location>
        <begin position="1"/>
        <end position="24"/>
    </location>
</feature>
<dbReference type="AlphaFoldDB" id="A0A927WQX1"/>
<evidence type="ECO:0000256" key="1">
    <source>
        <dbReference type="SAM" id="MobiDB-lite"/>
    </source>
</evidence>
<feature type="compositionally biased region" description="Basic and acidic residues" evidence="1">
    <location>
        <begin position="12"/>
        <end position="24"/>
    </location>
</feature>
<dbReference type="EMBL" id="SVBY01000041">
    <property type="protein sequence ID" value="MBE6092866.1"/>
    <property type="molecule type" value="Genomic_DNA"/>
</dbReference>
<sequence>MNVAKVSNERQLLGEESGKVGEKMGTKQIPEITIKITQAELSSKEDVMDYCKKISEELAATSKLRLEVEVRV</sequence>
<reference evidence="2" key="1">
    <citation type="submission" date="2019-04" db="EMBL/GenBank/DDBJ databases">
        <title>Evolution of Biomass-Degrading Anaerobic Consortia Revealed by Metagenomics.</title>
        <authorList>
            <person name="Peng X."/>
        </authorList>
    </citation>
    <scope>NUCLEOTIDE SEQUENCE</scope>
    <source>
        <strain evidence="2">SIG240</strain>
    </source>
</reference>
<name>A0A927WQX1_SELRU</name>
<dbReference type="Proteomes" id="UP000761380">
    <property type="component" value="Unassembled WGS sequence"/>
</dbReference>
<gene>
    <name evidence="2" type="ORF">E7201_06835</name>
</gene>
<protein>
    <submittedName>
        <fullName evidence="2">Uncharacterized protein</fullName>
    </submittedName>
</protein>
<accession>A0A927WQX1</accession>
<comment type="caution">
    <text evidence="2">The sequence shown here is derived from an EMBL/GenBank/DDBJ whole genome shotgun (WGS) entry which is preliminary data.</text>
</comment>
<proteinExistence type="predicted"/>